<dbReference type="InterPro" id="IPR036388">
    <property type="entry name" value="WH-like_DNA-bd_sf"/>
</dbReference>
<organism evidence="9 10">
    <name type="scientific">Conexibacter woesei (strain DSM 14684 / CCUG 47730 / CIP 108061 / JCM 11494 / NBRC 100937 / ID131577)</name>
    <dbReference type="NCBI Taxonomy" id="469383"/>
    <lineage>
        <taxon>Bacteria</taxon>
        <taxon>Bacillati</taxon>
        <taxon>Actinomycetota</taxon>
        <taxon>Thermoleophilia</taxon>
        <taxon>Solirubrobacterales</taxon>
        <taxon>Conexibacteraceae</taxon>
        <taxon>Conexibacter</taxon>
    </lineage>
</organism>
<dbReference type="AlphaFoldDB" id="D3F2Z0"/>
<dbReference type="KEGG" id="cwo:Cwoe_5871"/>
<dbReference type="InterPro" id="IPR029062">
    <property type="entry name" value="Class_I_gatase-like"/>
</dbReference>
<dbReference type="RefSeq" id="WP_012937322.1">
    <property type="nucleotide sequence ID" value="NC_013739.1"/>
</dbReference>
<accession>D3F2Z0</accession>
<dbReference type="Gene3D" id="3.40.50.880">
    <property type="match status" value="1"/>
</dbReference>
<dbReference type="Gene3D" id="1.10.1740.10">
    <property type="match status" value="1"/>
</dbReference>
<evidence type="ECO:0000313" key="10">
    <source>
        <dbReference type="Proteomes" id="UP000008229"/>
    </source>
</evidence>
<gene>
    <name evidence="9" type="ordered locus">Cwoe_5871</name>
</gene>
<reference evidence="10" key="2">
    <citation type="submission" date="2010-01" db="EMBL/GenBank/DDBJ databases">
        <title>The complete genome of Conexibacter woesei DSM 14684.</title>
        <authorList>
            <consortium name="US DOE Joint Genome Institute (JGI-PGF)"/>
            <person name="Lucas S."/>
            <person name="Copeland A."/>
            <person name="Lapidus A."/>
            <person name="Glavina del Rio T."/>
            <person name="Dalin E."/>
            <person name="Tice H."/>
            <person name="Bruce D."/>
            <person name="Goodwin L."/>
            <person name="Pitluck S."/>
            <person name="Kyrpides N."/>
            <person name="Mavromatis K."/>
            <person name="Ivanova N."/>
            <person name="Mikhailova N."/>
            <person name="Chertkov O."/>
            <person name="Brettin T."/>
            <person name="Detter J.C."/>
            <person name="Han C."/>
            <person name="Larimer F."/>
            <person name="Land M."/>
            <person name="Hauser L."/>
            <person name="Markowitz V."/>
            <person name="Cheng J.-F."/>
            <person name="Hugenholtz P."/>
            <person name="Woyke T."/>
            <person name="Wu D."/>
            <person name="Pukall R."/>
            <person name="Steenblock K."/>
            <person name="Schneider S."/>
            <person name="Klenk H.-P."/>
            <person name="Eisen J.A."/>
        </authorList>
    </citation>
    <scope>NUCLEOTIDE SEQUENCE [LARGE SCALE GENOMIC DNA]</scope>
    <source>
        <strain evidence="10">DSM 14684 / CIP 108061 / JCM 11494 / NBRC 100937 / ID131577</strain>
    </source>
</reference>
<dbReference type="PANTHER" id="PTHR43133">
    <property type="entry name" value="RNA POLYMERASE ECF-TYPE SIGMA FACTO"/>
    <property type="match status" value="1"/>
</dbReference>
<dbReference type="InterPro" id="IPR039425">
    <property type="entry name" value="RNA_pol_sigma-70-like"/>
</dbReference>
<dbReference type="OrthoDB" id="9813383at2"/>
<sequence>MDLDLLIATHRRPIERHLRRYVGDPGLAEDLAQEVFLRAWLHAPRDVSEERQRAWLFRVARNAAIDALRARRPHDDTSLLDAVGGVAAAAAEDHDERLAIEAALAQLPARDRALVTLQFAGFGPTDAARLLQTTPEAARKRLTRARERFRVVYTDQRPVGEPPLVLLVARDTDTALYERWLGAAELRVRVVAPADAARQLATAHALVLSGSERDIHPAMYGQPVRSATDPRLDVDRADAAVLRDALATRMPVLGICRGHQLLNIVRGGTLHQDLSEQSSAADGHAQGTHRIGTRGSTLARRILGAQGAVPSVHHQAVARIGRGLNVGAISADGVVETIEDPRLPFAVGTQWHAELPEAGETGRRLRDALAQAAFRHAGAAPLPVAA</sequence>
<dbReference type="InterPro" id="IPR014284">
    <property type="entry name" value="RNA_pol_sigma-70_dom"/>
</dbReference>
<dbReference type="Proteomes" id="UP000008229">
    <property type="component" value="Chromosome"/>
</dbReference>
<dbReference type="HOGENOM" id="CLU_715172_0_0_11"/>
<name>D3F2Z0_CONWI</name>
<evidence type="ECO:0000256" key="3">
    <source>
        <dbReference type="ARBA" id="ARBA00023082"/>
    </source>
</evidence>
<dbReference type="PROSITE" id="PS51273">
    <property type="entry name" value="GATASE_TYPE_1"/>
    <property type="match status" value="1"/>
</dbReference>
<feature type="domain" description="RNA polymerase sigma factor 70 region 4 type 2" evidence="8">
    <location>
        <begin position="98"/>
        <end position="148"/>
    </location>
</feature>
<evidence type="ECO:0000259" key="8">
    <source>
        <dbReference type="Pfam" id="PF08281"/>
    </source>
</evidence>
<reference evidence="9 10" key="1">
    <citation type="journal article" date="2010" name="Stand. Genomic Sci.">
        <title>Complete genome sequence of Conexibacter woesei type strain (ID131577).</title>
        <authorList>
            <person name="Pukall R."/>
            <person name="Lapidus A."/>
            <person name="Glavina Del Rio T."/>
            <person name="Copeland A."/>
            <person name="Tice H."/>
            <person name="Cheng J.-F."/>
            <person name="Lucas S."/>
            <person name="Chen F."/>
            <person name="Nolan M."/>
            <person name="Bruce D."/>
            <person name="Goodwin L."/>
            <person name="Pitluck S."/>
            <person name="Mavromatis K."/>
            <person name="Ivanova N."/>
            <person name="Ovchinnikova G."/>
            <person name="Pati A."/>
            <person name="Chen A."/>
            <person name="Palaniappan K."/>
            <person name="Land M."/>
            <person name="Hauser L."/>
            <person name="Chang Y.-J."/>
            <person name="Jeffries C.D."/>
            <person name="Chain P."/>
            <person name="Meincke L."/>
            <person name="Sims D."/>
            <person name="Brettin T."/>
            <person name="Detter J.C."/>
            <person name="Rohde M."/>
            <person name="Goeker M."/>
            <person name="Bristow J."/>
            <person name="Eisen J.A."/>
            <person name="Markowitz V."/>
            <person name="Kyrpides N.C."/>
            <person name="Klenk H.-P."/>
            <person name="Hugenholtz P."/>
        </authorList>
    </citation>
    <scope>NUCLEOTIDE SEQUENCE [LARGE SCALE GENOMIC DNA]</scope>
    <source>
        <strain evidence="10">DSM 14684 / CIP 108061 / JCM 11494 / NBRC 100937 / ID131577</strain>
    </source>
</reference>
<dbReference type="eggNOG" id="COG2071">
    <property type="taxonomic scope" value="Bacteria"/>
</dbReference>
<dbReference type="SUPFAM" id="SSF88946">
    <property type="entry name" value="Sigma2 domain of RNA polymerase sigma factors"/>
    <property type="match status" value="1"/>
</dbReference>
<dbReference type="STRING" id="469383.Cwoe_5871"/>
<dbReference type="GO" id="GO:0003677">
    <property type="term" value="F:DNA binding"/>
    <property type="evidence" value="ECO:0007669"/>
    <property type="project" value="UniProtKB-KW"/>
</dbReference>
<feature type="domain" description="RNA polymerase sigma-70 region 2" evidence="7">
    <location>
        <begin position="6"/>
        <end position="72"/>
    </location>
</feature>
<dbReference type="InterPro" id="IPR013325">
    <property type="entry name" value="RNA_pol_sigma_r2"/>
</dbReference>
<dbReference type="NCBIfam" id="TIGR02937">
    <property type="entry name" value="sigma70-ECF"/>
    <property type="match status" value="1"/>
</dbReference>
<protein>
    <recommendedName>
        <fullName evidence="6">RNA polymerase sigma factor</fullName>
    </recommendedName>
</protein>
<dbReference type="Pfam" id="PF04542">
    <property type="entry name" value="Sigma70_r2"/>
    <property type="match status" value="1"/>
</dbReference>
<evidence type="ECO:0000256" key="5">
    <source>
        <dbReference type="ARBA" id="ARBA00023163"/>
    </source>
</evidence>
<evidence type="ECO:0000256" key="1">
    <source>
        <dbReference type="ARBA" id="ARBA00010641"/>
    </source>
</evidence>
<keyword evidence="3 6" id="KW-0731">Sigma factor</keyword>
<keyword evidence="2 6" id="KW-0805">Transcription regulation</keyword>
<dbReference type="Pfam" id="PF07722">
    <property type="entry name" value="Peptidase_C26"/>
    <property type="match status" value="1"/>
</dbReference>
<evidence type="ECO:0000313" key="9">
    <source>
        <dbReference type="EMBL" id="ADB54271.1"/>
    </source>
</evidence>
<dbReference type="GO" id="GO:0006950">
    <property type="term" value="P:response to stress"/>
    <property type="evidence" value="ECO:0007669"/>
    <property type="project" value="UniProtKB-ARBA"/>
</dbReference>
<comment type="similarity">
    <text evidence="1 6">Belongs to the sigma-70 factor family. ECF subfamily.</text>
</comment>
<dbReference type="GO" id="GO:0006352">
    <property type="term" value="P:DNA-templated transcription initiation"/>
    <property type="evidence" value="ECO:0007669"/>
    <property type="project" value="InterPro"/>
</dbReference>
<keyword evidence="10" id="KW-1185">Reference proteome</keyword>
<dbReference type="Pfam" id="PF08281">
    <property type="entry name" value="Sigma70_r4_2"/>
    <property type="match status" value="1"/>
</dbReference>
<dbReference type="SUPFAM" id="SSF52317">
    <property type="entry name" value="Class I glutamine amidotransferase-like"/>
    <property type="match status" value="1"/>
</dbReference>
<evidence type="ECO:0000259" key="7">
    <source>
        <dbReference type="Pfam" id="PF04542"/>
    </source>
</evidence>
<dbReference type="Gene3D" id="1.10.10.10">
    <property type="entry name" value="Winged helix-like DNA-binding domain superfamily/Winged helix DNA-binding domain"/>
    <property type="match status" value="1"/>
</dbReference>
<dbReference type="InterPro" id="IPR007627">
    <property type="entry name" value="RNA_pol_sigma70_r2"/>
</dbReference>
<dbReference type="GO" id="GO:0016787">
    <property type="term" value="F:hydrolase activity"/>
    <property type="evidence" value="ECO:0007669"/>
    <property type="project" value="InterPro"/>
</dbReference>
<dbReference type="InterPro" id="IPR011697">
    <property type="entry name" value="Peptidase_C26"/>
</dbReference>
<dbReference type="InterPro" id="IPR013249">
    <property type="entry name" value="RNA_pol_sigma70_r4_t2"/>
</dbReference>
<dbReference type="PROSITE" id="PS01063">
    <property type="entry name" value="SIGMA70_ECF"/>
    <property type="match status" value="1"/>
</dbReference>
<keyword evidence="4 6" id="KW-0238">DNA-binding</keyword>
<evidence type="ECO:0000256" key="4">
    <source>
        <dbReference type="ARBA" id="ARBA00023125"/>
    </source>
</evidence>
<evidence type="ECO:0000256" key="2">
    <source>
        <dbReference type="ARBA" id="ARBA00023015"/>
    </source>
</evidence>
<evidence type="ECO:0000256" key="6">
    <source>
        <dbReference type="RuleBase" id="RU000716"/>
    </source>
</evidence>
<dbReference type="PANTHER" id="PTHR43133:SF8">
    <property type="entry name" value="RNA POLYMERASE SIGMA FACTOR HI_1459-RELATED"/>
    <property type="match status" value="1"/>
</dbReference>
<dbReference type="EMBL" id="CP001854">
    <property type="protein sequence ID" value="ADB54271.1"/>
    <property type="molecule type" value="Genomic_DNA"/>
</dbReference>
<keyword evidence="5 6" id="KW-0804">Transcription</keyword>
<dbReference type="eggNOG" id="COG1595">
    <property type="taxonomic scope" value="Bacteria"/>
</dbReference>
<dbReference type="SUPFAM" id="SSF88659">
    <property type="entry name" value="Sigma3 and sigma4 domains of RNA polymerase sigma factors"/>
    <property type="match status" value="1"/>
</dbReference>
<proteinExistence type="inferred from homology"/>
<dbReference type="InterPro" id="IPR000838">
    <property type="entry name" value="RNA_pol_sigma70_ECF_CS"/>
</dbReference>
<dbReference type="GO" id="GO:0016987">
    <property type="term" value="F:sigma factor activity"/>
    <property type="evidence" value="ECO:0007669"/>
    <property type="project" value="UniProtKB-KW"/>
</dbReference>
<dbReference type="InterPro" id="IPR013324">
    <property type="entry name" value="RNA_pol_sigma_r3/r4-like"/>
</dbReference>